<dbReference type="InterPro" id="IPR010259">
    <property type="entry name" value="S8pro/Inhibitor_I9"/>
</dbReference>
<dbReference type="Pfam" id="PF00082">
    <property type="entry name" value="Peptidase_S8"/>
    <property type="match status" value="1"/>
</dbReference>
<dbReference type="CDD" id="cd04077">
    <property type="entry name" value="Peptidases_S8_PCSK9_ProteinaseK_like"/>
    <property type="match status" value="1"/>
</dbReference>
<dbReference type="InterPro" id="IPR023828">
    <property type="entry name" value="Peptidase_S8_Ser-AS"/>
</dbReference>
<feature type="region of interest" description="Disordered" evidence="7">
    <location>
        <begin position="1"/>
        <end position="38"/>
    </location>
</feature>
<sequence length="434" mass="43822">MPQMGSGSATPGTRHHLPVPPLAHHAEEGPSMSVPRTPLSRSGLRLTVTGAAVLALGLGILPAVSHAAAAEEPVGVILNADAPEAVEGSYIVIFKDEVEAGSTEAEKLAEDFDAEITSTWESVLNGVAIEADEADAAKLAAHPAVEAVVQDEVVHTTATQVNPPSWGLDRIDQPALPLNNSYTYPDQAGAGVTIYIVDTGIRYTHNDFGGRARFGYDAFGGNGSDGNGHGTHVAGTAAGTAYGVAKRADLVSVKVLNNSGSGTVQSVVNGINWITRNASGPSVANMSLGGGANSVIDQAVRDSIASGVTYVVAAGNSNANAGNSSPARVTQAITVAASTSSDSRASFSNYGSVVDIFAPGQSIAAPWHTSNTAVNTISGTSMAAPHVAGAAALVLGGSPSLSPAQVESRLVSLSTTGRISNPGSGSPNRLLRVP</sequence>
<feature type="compositionally biased region" description="Polar residues" evidence="7">
    <location>
        <begin position="1"/>
        <end position="11"/>
    </location>
</feature>
<dbReference type="InterPro" id="IPR034193">
    <property type="entry name" value="PCSK9_ProteinaseK-like"/>
</dbReference>
<dbReference type="PROSITE" id="PS51892">
    <property type="entry name" value="SUBTILASE"/>
    <property type="match status" value="1"/>
</dbReference>
<proteinExistence type="inferred from homology"/>
<dbReference type="PROSITE" id="PS00136">
    <property type="entry name" value="SUBTILASE_ASP"/>
    <property type="match status" value="1"/>
</dbReference>
<dbReference type="InterPro" id="IPR050131">
    <property type="entry name" value="Peptidase_S8_subtilisin-like"/>
</dbReference>
<feature type="compositionally biased region" description="Polar residues" evidence="7">
    <location>
        <begin position="415"/>
        <end position="427"/>
    </location>
</feature>
<dbReference type="InterPro" id="IPR036852">
    <property type="entry name" value="Peptidase_S8/S53_dom_sf"/>
</dbReference>
<organism evidence="10 11">
    <name type="scientific">Streptomyces alkaliphilus</name>
    <dbReference type="NCBI Taxonomy" id="1472722"/>
    <lineage>
        <taxon>Bacteria</taxon>
        <taxon>Bacillati</taxon>
        <taxon>Actinomycetota</taxon>
        <taxon>Actinomycetes</taxon>
        <taxon>Kitasatosporales</taxon>
        <taxon>Streptomycetaceae</taxon>
        <taxon>Streptomyces</taxon>
    </lineage>
</organism>
<dbReference type="Gene3D" id="3.30.70.80">
    <property type="entry name" value="Peptidase S8 propeptide/proteinase inhibitor I9"/>
    <property type="match status" value="1"/>
</dbReference>
<reference evidence="11" key="1">
    <citation type="submission" date="2019-10" db="EMBL/GenBank/DDBJ databases">
        <title>Streptomyces sp. nov., a novel actinobacterium isolated from alkaline environment.</title>
        <authorList>
            <person name="Golinska P."/>
        </authorList>
    </citation>
    <scope>NUCLEOTIDE SEQUENCE [LARGE SCALE GENOMIC DNA]</scope>
    <source>
        <strain evidence="11">DSM 42118</strain>
    </source>
</reference>
<evidence type="ECO:0000256" key="1">
    <source>
        <dbReference type="ARBA" id="ARBA00011073"/>
    </source>
</evidence>
<dbReference type="PANTHER" id="PTHR43806:SF11">
    <property type="entry name" value="CEREVISIN-RELATED"/>
    <property type="match status" value="1"/>
</dbReference>
<dbReference type="InterPro" id="IPR015500">
    <property type="entry name" value="Peptidase_S8_subtilisin-rel"/>
</dbReference>
<dbReference type="InterPro" id="IPR023827">
    <property type="entry name" value="Peptidase_S8_Asp-AS"/>
</dbReference>
<evidence type="ECO:0000259" key="9">
    <source>
        <dbReference type="Pfam" id="PF05922"/>
    </source>
</evidence>
<protein>
    <submittedName>
        <fullName evidence="10">S8 family serine peptidase</fullName>
    </submittedName>
</protein>
<dbReference type="PROSITE" id="PS00137">
    <property type="entry name" value="SUBTILASE_HIS"/>
    <property type="match status" value="1"/>
</dbReference>
<accession>A0A7W3TBU1</accession>
<feature type="domain" description="Inhibitor I9" evidence="9">
    <location>
        <begin position="90"/>
        <end position="156"/>
    </location>
</feature>
<evidence type="ECO:0000256" key="5">
    <source>
        <dbReference type="PROSITE-ProRule" id="PRU01240"/>
    </source>
</evidence>
<dbReference type="SUPFAM" id="SSF54897">
    <property type="entry name" value="Protease propeptides/inhibitors"/>
    <property type="match status" value="1"/>
</dbReference>
<feature type="domain" description="Peptidase S8/S53" evidence="8">
    <location>
        <begin position="189"/>
        <end position="414"/>
    </location>
</feature>
<dbReference type="GO" id="GO:0004252">
    <property type="term" value="F:serine-type endopeptidase activity"/>
    <property type="evidence" value="ECO:0007669"/>
    <property type="project" value="UniProtKB-UniRule"/>
</dbReference>
<dbReference type="AlphaFoldDB" id="A0A7W3TBU1"/>
<evidence type="ECO:0000256" key="7">
    <source>
        <dbReference type="SAM" id="MobiDB-lite"/>
    </source>
</evidence>
<dbReference type="InterPro" id="IPR037045">
    <property type="entry name" value="S8pro/Inhibitor_I9_sf"/>
</dbReference>
<dbReference type="Gene3D" id="3.40.50.200">
    <property type="entry name" value="Peptidase S8/S53 domain"/>
    <property type="match status" value="1"/>
</dbReference>
<comment type="caution">
    <text evidence="10">The sequence shown here is derived from an EMBL/GenBank/DDBJ whole genome shotgun (WGS) entry which is preliminary data.</text>
</comment>
<evidence type="ECO:0000313" key="11">
    <source>
        <dbReference type="Proteomes" id="UP000538929"/>
    </source>
</evidence>
<dbReference type="InterPro" id="IPR022398">
    <property type="entry name" value="Peptidase_S8_His-AS"/>
</dbReference>
<keyword evidence="4 5" id="KW-0720">Serine protease</keyword>
<dbReference type="GO" id="GO:0006508">
    <property type="term" value="P:proteolysis"/>
    <property type="evidence" value="ECO:0007669"/>
    <property type="project" value="UniProtKB-KW"/>
</dbReference>
<dbReference type="FunFam" id="3.40.50.200:FF:000014">
    <property type="entry name" value="Proteinase K"/>
    <property type="match status" value="1"/>
</dbReference>
<dbReference type="SUPFAM" id="SSF52743">
    <property type="entry name" value="Subtilisin-like"/>
    <property type="match status" value="1"/>
</dbReference>
<dbReference type="PRINTS" id="PR00723">
    <property type="entry name" value="SUBTILISIN"/>
</dbReference>
<evidence type="ECO:0000256" key="6">
    <source>
        <dbReference type="RuleBase" id="RU003355"/>
    </source>
</evidence>
<feature type="active site" description="Charge relay system" evidence="5">
    <location>
        <position position="229"/>
    </location>
</feature>
<keyword evidence="2 5" id="KW-0645">Protease</keyword>
<evidence type="ECO:0000256" key="4">
    <source>
        <dbReference type="ARBA" id="ARBA00022825"/>
    </source>
</evidence>
<dbReference type="PROSITE" id="PS00138">
    <property type="entry name" value="SUBTILASE_SER"/>
    <property type="match status" value="1"/>
</dbReference>
<evidence type="ECO:0000259" key="8">
    <source>
        <dbReference type="Pfam" id="PF00082"/>
    </source>
</evidence>
<evidence type="ECO:0000256" key="3">
    <source>
        <dbReference type="ARBA" id="ARBA00022801"/>
    </source>
</evidence>
<evidence type="ECO:0000256" key="2">
    <source>
        <dbReference type="ARBA" id="ARBA00022670"/>
    </source>
</evidence>
<feature type="active site" description="Charge relay system" evidence="5">
    <location>
        <position position="198"/>
    </location>
</feature>
<dbReference type="GO" id="GO:0005615">
    <property type="term" value="C:extracellular space"/>
    <property type="evidence" value="ECO:0007669"/>
    <property type="project" value="TreeGrafter"/>
</dbReference>
<keyword evidence="11" id="KW-1185">Reference proteome</keyword>
<dbReference type="Pfam" id="PF05922">
    <property type="entry name" value="Inhibitor_I9"/>
    <property type="match status" value="1"/>
</dbReference>
<comment type="similarity">
    <text evidence="1 5 6">Belongs to the peptidase S8 family.</text>
</comment>
<name>A0A7W3TBU1_9ACTN</name>
<dbReference type="PANTHER" id="PTHR43806">
    <property type="entry name" value="PEPTIDASE S8"/>
    <property type="match status" value="1"/>
</dbReference>
<dbReference type="EMBL" id="VKHT01000153">
    <property type="protein sequence ID" value="MBB0243981.1"/>
    <property type="molecule type" value="Genomic_DNA"/>
</dbReference>
<feature type="active site" description="Charge relay system" evidence="5">
    <location>
        <position position="381"/>
    </location>
</feature>
<gene>
    <name evidence="10" type="ORF">FNQ90_07630</name>
</gene>
<dbReference type="Proteomes" id="UP000538929">
    <property type="component" value="Unassembled WGS sequence"/>
</dbReference>
<keyword evidence="3 5" id="KW-0378">Hydrolase</keyword>
<evidence type="ECO:0000313" key="10">
    <source>
        <dbReference type="EMBL" id="MBB0243981.1"/>
    </source>
</evidence>
<feature type="region of interest" description="Disordered" evidence="7">
    <location>
        <begin position="415"/>
        <end position="434"/>
    </location>
</feature>
<dbReference type="InterPro" id="IPR000209">
    <property type="entry name" value="Peptidase_S8/S53_dom"/>
</dbReference>